<keyword evidence="7" id="KW-1185">Reference proteome</keyword>
<evidence type="ECO:0000313" key="7">
    <source>
        <dbReference type="Proteomes" id="UP001334248"/>
    </source>
</evidence>
<dbReference type="Pfam" id="PF00011">
    <property type="entry name" value="HSP20"/>
    <property type="match status" value="1"/>
</dbReference>
<evidence type="ECO:0000256" key="1">
    <source>
        <dbReference type="ARBA" id="ARBA00023016"/>
    </source>
</evidence>
<dbReference type="GeneID" id="90003501"/>
<comment type="caution">
    <text evidence="6">The sequence shown here is derived from an EMBL/GenBank/DDBJ whole genome shotgun (WGS) entry which is preliminary data.</text>
</comment>
<feature type="compositionally biased region" description="Acidic residues" evidence="4">
    <location>
        <begin position="274"/>
        <end position="284"/>
    </location>
</feature>
<dbReference type="InterPro" id="IPR008978">
    <property type="entry name" value="HSP20-like_chaperone"/>
</dbReference>
<dbReference type="EMBL" id="JAVHJV010000015">
    <property type="protein sequence ID" value="KAK5937923.1"/>
    <property type="molecule type" value="Genomic_DNA"/>
</dbReference>
<feature type="compositionally biased region" description="Low complexity" evidence="4">
    <location>
        <begin position="175"/>
        <end position="203"/>
    </location>
</feature>
<dbReference type="Proteomes" id="UP001334248">
    <property type="component" value="Unassembled WGS sequence"/>
</dbReference>
<feature type="region of interest" description="Disordered" evidence="4">
    <location>
        <begin position="137"/>
        <end position="214"/>
    </location>
</feature>
<evidence type="ECO:0000256" key="3">
    <source>
        <dbReference type="RuleBase" id="RU003616"/>
    </source>
</evidence>
<feature type="compositionally biased region" description="Low complexity" evidence="4">
    <location>
        <begin position="144"/>
        <end position="154"/>
    </location>
</feature>
<dbReference type="PANTHER" id="PTHR11527">
    <property type="entry name" value="HEAT-SHOCK PROTEIN 20 FAMILY MEMBER"/>
    <property type="match status" value="1"/>
</dbReference>
<dbReference type="InterPro" id="IPR031107">
    <property type="entry name" value="Small_HSP"/>
</dbReference>
<name>A0ABR0RCF4_9EURO</name>
<keyword evidence="1" id="KW-0346">Stress response</keyword>
<feature type="domain" description="SHSP" evidence="5">
    <location>
        <begin position="86"/>
        <end position="272"/>
    </location>
</feature>
<accession>A0ABR0RCF4</accession>
<organism evidence="6 7">
    <name type="scientific">Knufia obscura</name>
    <dbReference type="NCBI Taxonomy" id="1635080"/>
    <lineage>
        <taxon>Eukaryota</taxon>
        <taxon>Fungi</taxon>
        <taxon>Dikarya</taxon>
        <taxon>Ascomycota</taxon>
        <taxon>Pezizomycotina</taxon>
        <taxon>Eurotiomycetes</taxon>
        <taxon>Chaetothyriomycetidae</taxon>
        <taxon>Chaetothyriales</taxon>
        <taxon>Trichomeriaceae</taxon>
        <taxon>Knufia</taxon>
    </lineage>
</organism>
<feature type="region of interest" description="Disordered" evidence="4">
    <location>
        <begin position="259"/>
        <end position="284"/>
    </location>
</feature>
<dbReference type="PROSITE" id="PS01031">
    <property type="entry name" value="SHSP"/>
    <property type="match status" value="1"/>
</dbReference>
<dbReference type="CDD" id="cd06464">
    <property type="entry name" value="ACD_sHsps-like"/>
    <property type="match status" value="1"/>
</dbReference>
<evidence type="ECO:0000313" key="6">
    <source>
        <dbReference type="EMBL" id="KAK5937923.1"/>
    </source>
</evidence>
<gene>
    <name evidence="6" type="ORF">PMZ80_010052</name>
</gene>
<dbReference type="SUPFAM" id="SSF49764">
    <property type="entry name" value="HSP20-like chaperones"/>
    <property type="match status" value="1"/>
</dbReference>
<feature type="compositionally biased region" description="Polar residues" evidence="4">
    <location>
        <begin position="162"/>
        <end position="174"/>
    </location>
</feature>
<feature type="compositionally biased region" description="Polar residues" evidence="4">
    <location>
        <begin position="204"/>
        <end position="214"/>
    </location>
</feature>
<dbReference type="InterPro" id="IPR002068">
    <property type="entry name" value="A-crystallin/Hsp20_dom"/>
</dbReference>
<protein>
    <recommendedName>
        <fullName evidence="5">SHSP domain-containing protein</fullName>
    </recommendedName>
</protein>
<evidence type="ECO:0000259" key="5">
    <source>
        <dbReference type="PROSITE" id="PS01031"/>
    </source>
</evidence>
<reference evidence="6 7" key="1">
    <citation type="journal article" date="2023" name="Res Sq">
        <title>Genomic and morphological characterization of Knufia obscura isolated from the Mars 2020 spacecraft assembly facility.</title>
        <authorList>
            <person name="Chander A.M."/>
            <person name="Teixeira M.M."/>
            <person name="Singh N.K."/>
            <person name="Williams M.P."/>
            <person name="Parker C.W."/>
            <person name="Leo P."/>
            <person name="Stajich J.E."/>
            <person name="Torok T."/>
            <person name="Tighe S."/>
            <person name="Mason C.E."/>
            <person name="Venkateswaran K."/>
        </authorList>
    </citation>
    <scope>NUCLEOTIDE SEQUENCE [LARGE SCALE GENOMIC DNA]</scope>
    <source>
        <strain evidence="6 7">CCFEE 5817</strain>
    </source>
</reference>
<evidence type="ECO:0000256" key="4">
    <source>
        <dbReference type="SAM" id="MobiDB-lite"/>
    </source>
</evidence>
<dbReference type="Gene3D" id="2.60.40.790">
    <property type="match status" value="1"/>
</dbReference>
<comment type="similarity">
    <text evidence="2 3">Belongs to the small heat shock protein (HSP20) family.</text>
</comment>
<sequence>MSSLFYPHRNHHRSYGGHHNYNQQLTPYGRAPTSLFSSPWDSSPFNFNFDQPFHAPFLSLFNDTFSQLDRLSNELNGRLSDNDSRFNMLTLSPKFDIKETEKEFVLEGELPGVEKKDISLEFADDNTLVLKTRVEKVREEGREPQSQSQQQEQGQIEDSAKNDSQAQDTQMSGANQESTSTTNQNTSTENDTTVATTNQNQNNEVSKPTSTTQYHLTERSIGTFQRAFSLPGELKHEEVKASLRNGVLTVTVPKVVKDTKEPEKRNRSVTVEAVGEEEGEKAKL</sequence>
<evidence type="ECO:0000256" key="2">
    <source>
        <dbReference type="PROSITE-ProRule" id="PRU00285"/>
    </source>
</evidence>
<proteinExistence type="inferred from homology"/>
<dbReference type="RefSeq" id="XP_064726013.1">
    <property type="nucleotide sequence ID" value="XM_064878445.1"/>
</dbReference>